<feature type="region of interest" description="Disordered" evidence="1">
    <location>
        <begin position="64"/>
        <end position="89"/>
    </location>
</feature>
<evidence type="ECO:0000313" key="3">
    <source>
        <dbReference type="Proteomes" id="UP000000539"/>
    </source>
</evidence>
<sequence>CSVEVQFLRNPILAHLDLNPAKIYACAYSRNSFAYSAVPHFSMWSVQLETTYQLFLTCLSSPKQRRGVQRGGSQRPAGCLGQSSATSLP</sequence>
<protein>
    <submittedName>
        <fullName evidence="2">Uncharacterized protein</fullName>
    </submittedName>
</protein>
<reference evidence="2" key="2">
    <citation type="submission" date="2025-08" db="UniProtKB">
        <authorList>
            <consortium name="Ensembl"/>
        </authorList>
    </citation>
    <scope>IDENTIFICATION</scope>
    <source>
        <strain evidence="2">broiler</strain>
    </source>
</reference>
<organism evidence="2 3">
    <name type="scientific">Gallus gallus</name>
    <name type="common">Chicken</name>
    <dbReference type="NCBI Taxonomy" id="9031"/>
    <lineage>
        <taxon>Eukaryota</taxon>
        <taxon>Metazoa</taxon>
        <taxon>Chordata</taxon>
        <taxon>Craniata</taxon>
        <taxon>Vertebrata</taxon>
        <taxon>Euteleostomi</taxon>
        <taxon>Archelosauria</taxon>
        <taxon>Archosauria</taxon>
        <taxon>Dinosauria</taxon>
        <taxon>Saurischia</taxon>
        <taxon>Theropoda</taxon>
        <taxon>Coelurosauria</taxon>
        <taxon>Aves</taxon>
        <taxon>Neognathae</taxon>
        <taxon>Galloanserae</taxon>
        <taxon>Galliformes</taxon>
        <taxon>Phasianidae</taxon>
        <taxon>Phasianinae</taxon>
        <taxon>Gallus</taxon>
    </lineage>
</organism>
<keyword evidence="3" id="KW-1185">Reference proteome</keyword>
<evidence type="ECO:0000256" key="1">
    <source>
        <dbReference type="SAM" id="MobiDB-lite"/>
    </source>
</evidence>
<reference evidence="2" key="1">
    <citation type="submission" date="2020-11" db="EMBL/GenBank/DDBJ databases">
        <title>Gallus gallus (Chicken) genome, bGalGal1, GRCg7b, maternal haplotype autosomes + Z &amp; W.</title>
        <authorList>
            <person name="Warren W."/>
            <person name="Formenti G."/>
            <person name="Fedrigo O."/>
            <person name="Haase B."/>
            <person name="Mountcastle J."/>
            <person name="Balacco J."/>
            <person name="Tracey A."/>
            <person name="Schneider V."/>
            <person name="Okimoto R."/>
            <person name="Cheng H."/>
            <person name="Hawken R."/>
            <person name="Howe K."/>
            <person name="Jarvis E.D."/>
        </authorList>
    </citation>
    <scope>NUCLEOTIDE SEQUENCE [LARGE SCALE GENOMIC DNA]</scope>
    <source>
        <strain evidence="2">Broiler</strain>
    </source>
</reference>
<evidence type="ECO:0000313" key="2">
    <source>
        <dbReference type="Ensembl" id="ENSGALP00010016578.1"/>
    </source>
</evidence>
<dbReference type="Proteomes" id="UP000000539">
    <property type="component" value="Chromosome Z"/>
</dbReference>
<dbReference type="Ensembl" id="ENSGALT00010028813.1">
    <property type="protein sequence ID" value="ENSGALP00010016578.1"/>
    <property type="gene ID" value="ENSGALG00010012032.1"/>
</dbReference>
<reference evidence="2" key="3">
    <citation type="submission" date="2025-09" db="UniProtKB">
        <authorList>
            <consortium name="Ensembl"/>
        </authorList>
    </citation>
    <scope>IDENTIFICATION</scope>
    <source>
        <strain evidence="2">broiler</strain>
    </source>
</reference>
<proteinExistence type="predicted"/>
<name>A0A8V0YFR4_CHICK</name>
<accession>A0A8V0YFR4</accession>
<dbReference type="AlphaFoldDB" id="A0A8V0YFR4"/>